<protein>
    <recommendedName>
        <fullName evidence="3">C-JID domain-containing protein</fullName>
    </recommendedName>
</protein>
<dbReference type="OrthoDB" id="1936883at2759"/>
<evidence type="ECO:0000256" key="1">
    <source>
        <dbReference type="ARBA" id="ARBA00022614"/>
    </source>
</evidence>
<gene>
    <name evidence="4" type="ORF">EZV62_019036</name>
</gene>
<keyword evidence="1" id="KW-0433">Leucine-rich repeat</keyword>
<dbReference type="InterPro" id="IPR045344">
    <property type="entry name" value="C-JID"/>
</dbReference>
<dbReference type="AlphaFoldDB" id="A0A5C7H9R5"/>
<evidence type="ECO:0000259" key="3">
    <source>
        <dbReference type="Pfam" id="PF20160"/>
    </source>
</evidence>
<dbReference type="Gene3D" id="3.80.10.10">
    <property type="entry name" value="Ribonuclease Inhibitor"/>
    <property type="match status" value="1"/>
</dbReference>
<evidence type="ECO:0000313" key="4">
    <source>
        <dbReference type="EMBL" id="TXG53780.1"/>
    </source>
</evidence>
<dbReference type="SUPFAM" id="SSF52047">
    <property type="entry name" value="RNI-like"/>
    <property type="match status" value="1"/>
</dbReference>
<dbReference type="EMBL" id="VAHF01000009">
    <property type="protein sequence ID" value="TXG53780.1"/>
    <property type="molecule type" value="Genomic_DNA"/>
</dbReference>
<dbReference type="InterPro" id="IPR050715">
    <property type="entry name" value="LRR-SigEffector_domain"/>
</dbReference>
<dbReference type="Pfam" id="PF20160">
    <property type="entry name" value="C-JID"/>
    <property type="match status" value="1"/>
</dbReference>
<reference evidence="5" key="1">
    <citation type="journal article" date="2019" name="Gigascience">
        <title>De novo genome assembly of the endangered Acer yangbiense, a plant species with extremely small populations endemic to Yunnan Province, China.</title>
        <authorList>
            <person name="Yang J."/>
            <person name="Wariss H.M."/>
            <person name="Tao L."/>
            <person name="Zhang R."/>
            <person name="Yun Q."/>
            <person name="Hollingsworth P."/>
            <person name="Dao Z."/>
            <person name="Luo G."/>
            <person name="Guo H."/>
            <person name="Ma Y."/>
            <person name="Sun W."/>
        </authorList>
    </citation>
    <scope>NUCLEOTIDE SEQUENCE [LARGE SCALE GENOMIC DNA]</scope>
    <source>
        <strain evidence="5">cv. Malutang</strain>
    </source>
</reference>
<name>A0A5C7H9R5_9ROSI</name>
<dbReference type="PANTHER" id="PTHR45752:SF195">
    <property type="entry name" value="LEUCINE-RICH REPEAT (LRR) FAMILY PROTEIN-RELATED"/>
    <property type="match status" value="1"/>
</dbReference>
<comment type="caution">
    <text evidence="4">The sequence shown here is derived from an EMBL/GenBank/DDBJ whole genome shotgun (WGS) entry which is preliminary data.</text>
</comment>
<evidence type="ECO:0000256" key="2">
    <source>
        <dbReference type="ARBA" id="ARBA00022737"/>
    </source>
</evidence>
<keyword evidence="2" id="KW-0677">Repeat</keyword>
<dbReference type="InterPro" id="IPR032675">
    <property type="entry name" value="LRR_dom_sf"/>
</dbReference>
<evidence type="ECO:0000313" key="5">
    <source>
        <dbReference type="Proteomes" id="UP000323000"/>
    </source>
</evidence>
<dbReference type="Proteomes" id="UP000323000">
    <property type="component" value="Chromosome 9"/>
</dbReference>
<feature type="domain" description="C-JID" evidence="3">
    <location>
        <begin position="346"/>
        <end position="485"/>
    </location>
</feature>
<proteinExistence type="predicted"/>
<keyword evidence="5" id="KW-1185">Reference proteome</keyword>
<sequence length="511" mass="59028">MKVEIQASHISELCKLQSEQQKSKIFNQSKSSIYDLSMHVKAGIKHTRVINMGTKKIEGIYLDMSKTRDIYLGRHAFVNMHRLRFLKFYSSRYEEDIDKNLLENFISPAAPISRYCLRSRLIEELYLDETAIEELPSFIEYLSRLVLLDVKSCSRLKSLPNNICNWKSLKRLNLSDCSQLESLRNEIGSLESLMELEAEGTAIREVPAIIKCLNNLNMLSFRRYYTDQETVAIINLSNLSELNICNCERLQHLPVLPLISIDAHGCTSLEALSCLSIVGTIVSKDQPFIFVNFANSVKLDWNVRKDILEDALLQMQHLATLWKQKYYDNRRNLKRDMMPRACICNPRSEVRDWFHYQNKGSFINVELPRNWFSPNLVGFALCVVVAFRDHQDYDWVLVIHFECKYQCVPDSTLASNTSTCGLPCYINSDHVFMGFDFHLYPSNHIGESCQNNEVSFQFYLKRLYDGNKIECCKITECGVRLMYAQGLGKSNGSVSSCKEIDEPCSKRCKYP</sequence>
<accession>A0A5C7H9R5</accession>
<organism evidence="4 5">
    <name type="scientific">Acer yangbiense</name>
    <dbReference type="NCBI Taxonomy" id="1000413"/>
    <lineage>
        <taxon>Eukaryota</taxon>
        <taxon>Viridiplantae</taxon>
        <taxon>Streptophyta</taxon>
        <taxon>Embryophyta</taxon>
        <taxon>Tracheophyta</taxon>
        <taxon>Spermatophyta</taxon>
        <taxon>Magnoliopsida</taxon>
        <taxon>eudicotyledons</taxon>
        <taxon>Gunneridae</taxon>
        <taxon>Pentapetalae</taxon>
        <taxon>rosids</taxon>
        <taxon>malvids</taxon>
        <taxon>Sapindales</taxon>
        <taxon>Sapindaceae</taxon>
        <taxon>Hippocastanoideae</taxon>
        <taxon>Acereae</taxon>
        <taxon>Acer</taxon>
    </lineage>
</organism>
<dbReference type="PANTHER" id="PTHR45752">
    <property type="entry name" value="LEUCINE-RICH REPEAT-CONTAINING"/>
    <property type="match status" value="1"/>
</dbReference>